<dbReference type="PROSITE" id="PS51257">
    <property type="entry name" value="PROKAR_LIPOPROTEIN"/>
    <property type="match status" value="1"/>
</dbReference>
<organism evidence="2 3">
    <name type="scientific">Candidatus Avelusimicrobium gallicola</name>
    <dbReference type="NCBI Taxonomy" id="2562704"/>
    <lineage>
        <taxon>Bacteria</taxon>
        <taxon>Pseudomonadati</taxon>
        <taxon>Elusimicrobiota</taxon>
        <taxon>Elusimicrobia</taxon>
        <taxon>Elusimicrobiales</taxon>
        <taxon>Elusimicrobiaceae</taxon>
        <taxon>Candidatus Avelusimicrobium</taxon>
    </lineage>
</organism>
<dbReference type="InterPro" id="IPR003795">
    <property type="entry name" value="DUF192"/>
</dbReference>
<keyword evidence="1" id="KW-0732">Signal</keyword>
<evidence type="ECO:0008006" key="4">
    <source>
        <dbReference type="Google" id="ProtNLM"/>
    </source>
</evidence>
<accession>A0A1Y4DCD9</accession>
<evidence type="ECO:0000313" key="2">
    <source>
        <dbReference type="EMBL" id="OUO56535.1"/>
    </source>
</evidence>
<dbReference type="PANTHER" id="PTHR37953">
    <property type="entry name" value="UPF0127 PROTEIN MJ1496"/>
    <property type="match status" value="1"/>
</dbReference>
<gene>
    <name evidence="2" type="ORF">B5F75_04905</name>
</gene>
<reference evidence="3" key="1">
    <citation type="submission" date="2017-04" db="EMBL/GenBank/DDBJ databases">
        <title>Function of individual gut microbiota members based on whole genome sequencing of pure cultures obtained from chicken caecum.</title>
        <authorList>
            <person name="Medvecky M."/>
            <person name="Cejkova D."/>
            <person name="Polansky O."/>
            <person name="Karasova D."/>
            <person name="Kubasova T."/>
            <person name="Cizek A."/>
            <person name="Rychlik I."/>
        </authorList>
    </citation>
    <scope>NUCLEOTIDE SEQUENCE [LARGE SCALE GENOMIC DNA]</scope>
    <source>
        <strain evidence="3">An273</strain>
    </source>
</reference>
<feature type="signal peptide" evidence="1">
    <location>
        <begin position="1"/>
        <end position="20"/>
    </location>
</feature>
<dbReference type="OrthoDB" id="5526466at2"/>
<evidence type="ECO:0000313" key="3">
    <source>
        <dbReference type="Proteomes" id="UP000196368"/>
    </source>
</evidence>
<feature type="chain" id="PRO_5012711902" description="DUF192 domain-containing protein" evidence="1">
    <location>
        <begin position="21"/>
        <end position="146"/>
    </location>
</feature>
<dbReference type="Pfam" id="PF02643">
    <property type="entry name" value="DUF192"/>
    <property type="match status" value="1"/>
</dbReference>
<sequence length="146" mass="16257">MRHLACLLSLLLLCACGGYETVTVTLPDGFAVRARVADTPQKQEKGLMFVKKLPENEGMLFVFEQDEEQAFWMKNTLIDLDMVFIGSDKRVTSVAHQVPHSYTYTPDSQVAYALGYGQYVLELAAKTAQKHGVEAGAELHFELADK</sequence>
<evidence type="ECO:0000256" key="1">
    <source>
        <dbReference type="SAM" id="SignalP"/>
    </source>
</evidence>
<keyword evidence="3" id="KW-1185">Reference proteome</keyword>
<proteinExistence type="predicted"/>
<name>A0A1Y4DCD9_9BACT</name>
<dbReference type="RefSeq" id="WP_087288552.1">
    <property type="nucleotide sequence ID" value="NZ_NFJD01000003.1"/>
</dbReference>
<protein>
    <recommendedName>
        <fullName evidence="4">DUF192 domain-containing protein</fullName>
    </recommendedName>
</protein>
<dbReference type="EMBL" id="NFJD01000003">
    <property type="protein sequence ID" value="OUO56535.1"/>
    <property type="molecule type" value="Genomic_DNA"/>
</dbReference>
<dbReference type="Proteomes" id="UP000196368">
    <property type="component" value="Unassembled WGS sequence"/>
</dbReference>
<comment type="caution">
    <text evidence="2">The sequence shown here is derived from an EMBL/GenBank/DDBJ whole genome shotgun (WGS) entry which is preliminary data.</text>
</comment>
<dbReference type="PANTHER" id="PTHR37953:SF1">
    <property type="entry name" value="UPF0127 PROTEIN MJ1496"/>
    <property type="match status" value="1"/>
</dbReference>
<dbReference type="Gene3D" id="2.60.120.1140">
    <property type="entry name" value="Protein of unknown function DUF192"/>
    <property type="match status" value="1"/>
</dbReference>
<dbReference type="AlphaFoldDB" id="A0A1Y4DCD9"/>
<dbReference type="InterPro" id="IPR038695">
    <property type="entry name" value="Saro_0823-like_sf"/>
</dbReference>